<dbReference type="Proteomes" id="UP000037558">
    <property type="component" value="Unassembled WGS sequence"/>
</dbReference>
<dbReference type="InterPro" id="IPR006728">
    <property type="entry name" value="YezG-like"/>
</dbReference>
<evidence type="ECO:0000313" key="2">
    <source>
        <dbReference type="Proteomes" id="UP000037558"/>
    </source>
</evidence>
<sequence length="161" mass="19515">MNFETELNELYRQIVQQIDDIIPIKWSNLYLNSEVKDKNGGVFFFFTPIDSNESVYSHDIPYMYLIEESVYDKELHKLFELTAKLQQIFIDNDQQPWFSVTLLLNSVGKLTIHFDYTNWYESEFGPTDRIDYFEYKYISKNKEQLDLMERMKKFEEQKKPN</sequence>
<gene>
    <name evidence="1" type="ORF">AMD01_18045</name>
</gene>
<evidence type="ECO:0000313" key="1">
    <source>
        <dbReference type="EMBL" id="KOO43028.1"/>
    </source>
</evidence>
<dbReference type="EMBL" id="LILC01000023">
    <property type="protein sequence ID" value="KOO43028.1"/>
    <property type="molecule type" value="Genomic_DNA"/>
</dbReference>
<organism evidence="1 2">
    <name type="scientific">Priestia koreensis</name>
    <dbReference type="NCBI Taxonomy" id="284581"/>
    <lineage>
        <taxon>Bacteria</taxon>
        <taxon>Bacillati</taxon>
        <taxon>Bacillota</taxon>
        <taxon>Bacilli</taxon>
        <taxon>Bacillales</taxon>
        <taxon>Bacillaceae</taxon>
        <taxon>Priestia</taxon>
    </lineage>
</organism>
<dbReference type="GO" id="GO:0016740">
    <property type="term" value="F:transferase activity"/>
    <property type="evidence" value="ECO:0007669"/>
    <property type="project" value="UniProtKB-KW"/>
</dbReference>
<reference evidence="2" key="1">
    <citation type="submission" date="2015-08" db="EMBL/GenBank/DDBJ databases">
        <title>Fjat-14210 dsm16467.</title>
        <authorList>
            <person name="Liu B."/>
            <person name="Wang J."/>
            <person name="Zhu Y."/>
            <person name="Liu G."/>
            <person name="Chen Q."/>
            <person name="Chen Z."/>
            <person name="Lan J."/>
            <person name="Che J."/>
            <person name="Ge C."/>
            <person name="Shi H."/>
            <person name="Pan Z."/>
            <person name="Liu X."/>
        </authorList>
    </citation>
    <scope>NUCLEOTIDE SEQUENCE [LARGE SCALE GENOMIC DNA]</scope>
    <source>
        <strain evidence="2">DSM 16467</strain>
    </source>
</reference>
<dbReference type="NCBIfam" id="TIGR01741">
    <property type="entry name" value="staph_tand_hypo"/>
    <property type="match status" value="1"/>
</dbReference>
<keyword evidence="2" id="KW-1185">Reference proteome</keyword>
<proteinExistence type="predicted"/>
<protein>
    <submittedName>
        <fullName evidence="1">GNAT family acetyltransferase</fullName>
    </submittedName>
</protein>
<accession>A0A0M0KXA4</accession>
<dbReference type="AlphaFoldDB" id="A0A0M0KXA4"/>
<dbReference type="STRING" id="284581.AMD01_18045"/>
<dbReference type="SUPFAM" id="SSF160424">
    <property type="entry name" value="BH3703-like"/>
    <property type="match status" value="1"/>
</dbReference>
<dbReference type="PATRIC" id="fig|284581.3.peg.3123"/>
<dbReference type="OrthoDB" id="1633905at2"/>
<dbReference type="RefSeq" id="WP_053402836.1">
    <property type="nucleotide sequence ID" value="NZ_CP061868.1"/>
</dbReference>
<dbReference type="Pfam" id="PF04634">
    <property type="entry name" value="YezG-like"/>
    <property type="match status" value="1"/>
</dbReference>
<dbReference type="InterPro" id="IPR036170">
    <property type="entry name" value="YezG-like_sf"/>
</dbReference>
<name>A0A0M0KXA4_9BACI</name>
<keyword evidence="1" id="KW-0808">Transferase</keyword>
<comment type="caution">
    <text evidence="1">The sequence shown here is derived from an EMBL/GenBank/DDBJ whole genome shotgun (WGS) entry which is preliminary data.</text>
</comment>
<dbReference type="Gene3D" id="3.30.500.20">
    <property type="entry name" value="BH3703-like domains"/>
    <property type="match status" value="1"/>
</dbReference>